<gene>
    <name evidence="2" type="ORF">M0R45_009205</name>
</gene>
<comment type="caution">
    <text evidence="2">The sequence shown here is derived from an EMBL/GenBank/DDBJ whole genome shotgun (WGS) entry which is preliminary data.</text>
</comment>
<feature type="chain" id="PRO_5043497856" evidence="1">
    <location>
        <begin position="19"/>
        <end position="113"/>
    </location>
</feature>
<evidence type="ECO:0000313" key="3">
    <source>
        <dbReference type="Proteomes" id="UP001457282"/>
    </source>
</evidence>
<dbReference type="EMBL" id="JBEDUW010000002">
    <property type="protein sequence ID" value="KAK9943602.1"/>
    <property type="molecule type" value="Genomic_DNA"/>
</dbReference>
<feature type="signal peptide" evidence="1">
    <location>
        <begin position="1"/>
        <end position="18"/>
    </location>
</feature>
<evidence type="ECO:0000256" key="1">
    <source>
        <dbReference type="SAM" id="SignalP"/>
    </source>
</evidence>
<proteinExistence type="predicted"/>
<name>A0AAW1Y477_RUBAR</name>
<keyword evidence="1" id="KW-0732">Signal</keyword>
<dbReference type="Proteomes" id="UP001457282">
    <property type="component" value="Unassembled WGS sequence"/>
</dbReference>
<organism evidence="2 3">
    <name type="scientific">Rubus argutus</name>
    <name type="common">Southern blackberry</name>
    <dbReference type="NCBI Taxonomy" id="59490"/>
    <lineage>
        <taxon>Eukaryota</taxon>
        <taxon>Viridiplantae</taxon>
        <taxon>Streptophyta</taxon>
        <taxon>Embryophyta</taxon>
        <taxon>Tracheophyta</taxon>
        <taxon>Spermatophyta</taxon>
        <taxon>Magnoliopsida</taxon>
        <taxon>eudicotyledons</taxon>
        <taxon>Gunneridae</taxon>
        <taxon>Pentapetalae</taxon>
        <taxon>rosids</taxon>
        <taxon>fabids</taxon>
        <taxon>Rosales</taxon>
        <taxon>Rosaceae</taxon>
        <taxon>Rosoideae</taxon>
        <taxon>Rosoideae incertae sedis</taxon>
        <taxon>Rubus</taxon>
    </lineage>
</organism>
<accession>A0AAW1Y477</accession>
<evidence type="ECO:0000313" key="2">
    <source>
        <dbReference type="EMBL" id="KAK9943602.1"/>
    </source>
</evidence>
<keyword evidence="3" id="KW-1185">Reference proteome</keyword>
<reference evidence="2 3" key="1">
    <citation type="journal article" date="2023" name="G3 (Bethesda)">
        <title>A chromosome-length genome assembly and annotation of blackberry (Rubus argutus, cv. 'Hillquist').</title>
        <authorList>
            <person name="Bruna T."/>
            <person name="Aryal R."/>
            <person name="Dudchenko O."/>
            <person name="Sargent D.J."/>
            <person name="Mead D."/>
            <person name="Buti M."/>
            <person name="Cavallini A."/>
            <person name="Hytonen T."/>
            <person name="Andres J."/>
            <person name="Pham M."/>
            <person name="Weisz D."/>
            <person name="Mascagni F."/>
            <person name="Usai G."/>
            <person name="Natali L."/>
            <person name="Bassil N."/>
            <person name="Fernandez G.E."/>
            <person name="Lomsadze A."/>
            <person name="Armour M."/>
            <person name="Olukolu B."/>
            <person name="Poorten T."/>
            <person name="Britton C."/>
            <person name="Davik J."/>
            <person name="Ashrafi H."/>
            <person name="Aiden E.L."/>
            <person name="Borodovsky M."/>
            <person name="Worthington M."/>
        </authorList>
    </citation>
    <scope>NUCLEOTIDE SEQUENCE [LARGE SCALE GENOMIC DNA]</scope>
    <source>
        <strain evidence="2">PI 553951</strain>
    </source>
</reference>
<sequence length="113" mass="12929">MERARAGLWFLRVLVNLGFPCWEEHGLGVDLEWQSCTGSFEMLWLVGFKDWIWDLEEMVMKGFGLIVWNGCGLSMVEEMMVVRELPWLIEWADEGLKLRKTIGGLGVHGLGEG</sequence>
<dbReference type="AlphaFoldDB" id="A0AAW1Y477"/>
<protein>
    <submittedName>
        <fullName evidence="2">Uncharacterized protein</fullName>
    </submittedName>
</protein>